<proteinExistence type="predicted"/>
<name>A0ABU3ZZ02_9SPHN</name>
<dbReference type="Gene3D" id="2.60.120.200">
    <property type="match status" value="1"/>
</dbReference>
<dbReference type="Pfam" id="PF19763">
    <property type="entry name" value="DUF6250"/>
    <property type="match status" value="1"/>
</dbReference>
<keyword evidence="3" id="KW-1185">Reference proteome</keyword>
<dbReference type="RefSeq" id="WP_317517565.1">
    <property type="nucleotide sequence ID" value="NZ_JAPTHD010000006.1"/>
</dbReference>
<dbReference type="InterPro" id="IPR046217">
    <property type="entry name" value="DUF6250"/>
</dbReference>
<evidence type="ECO:0000313" key="3">
    <source>
        <dbReference type="Proteomes" id="UP001185984"/>
    </source>
</evidence>
<protein>
    <submittedName>
        <fullName evidence="2">DUF6250 domain-containing protein</fullName>
    </submittedName>
</protein>
<sequence>MLAALAATPVAARAAAGKRLFGDDFRHGLGLWRLEAASPRAQVTARDGVLDIDTPAGLTLWFRQPLTSPVAIDYDVRAVQAGGPQDAVSDVNAFWMAQDPAMPGESALAAKRSGVFEDYDSLRTYYVGIGGNRNSTTRMRRYVGRAGDRPLLPDHDRLDPAAMLTPNRWFHLRLIADGDYIAVERDGETLFAMKDRHPYRHGHFGVRTTQSHIQLRNFSIIRL</sequence>
<organism evidence="2 3">
    <name type="scientific">Sphingobium naphthae</name>
    <dbReference type="NCBI Taxonomy" id="1886786"/>
    <lineage>
        <taxon>Bacteria</taxon>
        <taxon>Pseudomonadati</taxon>
        <taxon>Pseudomonadota</taxon>
        <taxon>Alphaproteobacteria</taxon>
        <taxon>Sphingomonadales</taxon>
        <taxon>Sphingomonadaceae</taxon>
        <taxon>Sphingobium</taxon>
    </lineage>
</organism>
<comment type="caution">
    <text evidence="2">The sequence shown here is derived from an EMBL/GenBank/DDBJ whole genome shotgun (WGS) entry which is preliminary data.</text>
</comment>
<dbReference type="EMBL" id="JAPTHD010000006">
    <property type="protein sequence ID" value="MDV5824758.1"/>
    <property type="molecule type" value="Genomic_DNA"/>
</dbReference>
<dbReference type="Proteomes" id="UP001185984">
    <property type="component" value="Unassembled WGS sequence"/>
</dbReference>
<reference evidence="3" key="1">
    <citation type="journal article" date="2022" name="J Environ Chem Eng">
        <title>Biodegradation of petroleum oil using a constructed nonpathogenic and heavy metal-tolerant bacterial consortium isolated from marine sponges.</title>
        <authorList>
            <person name="Dechsakulwatana C."/>
            <person name="Rungsihiranrut A."/>
            <person name="Muangchinda C."/>
            <person name="Ningthoujam R."/>
            <person name="Klankeo P."/>
            <person name="Pinyakong O."/>
        </authorList>
    </citation>
    <scope>NUCLEOTIDE SEQUENCE [LARGE SCALE GENOMIC DNA]</scope>
    <source>
        <strain evidence="3">MO2-4</strain>
    </source>
</reference>
<evidence type="ECO:0000313" key="2">
    <source>
        <dbReference type="EMBL" id="MDV5824758.1"/>
    </source>
</evidence>
<feature type="domain" description="DUF6250" evidence="1">
    <location>
        <begin position="52"/>
        <end position="218"/>
    </location>
</feature>
<evidence type="ECO:0000259" key="1">
    <source>
        <dbReference type="Pfam" id="PF19763"/>
    </source>
</evidence>
<accession>A0ABU3ZZ02</accession>
<gene>
    <name evidence="2" type="ORF">O0R41_14225</name>
</gene>